<organism evidence="1">
    <name type="scientific">Dehalogenimonas sp. 4OHTPN</name>
    <dbReference type="NCBI Taxonomy" id="3166643"/>
    <lineage>
        <taxon>Bacteria</taxon>
        <taxon>Bacillati</taxon>
        <taxon>Chloroflexota</taxon>
        <taxon>Dehalococcoidia</taxon>
        <taxon>Dehalococcoidales</taxon>
        <taxon>Dehalococcoidaceae</taxon>
        <taxon>Dehalogenimonas</taxon>
    </lineage>
</organism>
<protein>
    <recommendedName>
        <fullName evidence="2">Peptidase M6-like domain-containing protein</fullName>
    </recommendedName>
</protein>
<evidence type="ECO:0000313" key="1">
    <source>
        <dbReference type="EMBL" id="XCH33147.1"/>
    </source>
</evidence>
<dbReference type="EMBL" id="CP159307">
    <property type="protein sequence ID" value="XCH33147.1"/>
    <property type="molecule type" value="Genomic_DNA"/>
</dbReference>
<dbReference type="Pfam" id="PF20773">
    <property type="entry name" value="InhA-like_MAM"/>
    <property type="match status" value="1"/>
</dbReference>
<gene>
    <name evidence="1" type="ORF">ABV300_08345</name>
</gene>
<accession>A0AAU8G967</accession>
<dbReference type="Gene3D" id="2.60.120.260">
    <property type="entry name" value="Galactose-binding domain-like"/>
    <property type="match status" value="1"/>
</dbReference>
<reference evidence="1" key="1">
    <citation type="submission" date="2024-06" db="EMBL/GenBank/DDBJ databases">
        <title>A Novel Isolate, Dehalogenimonas sp. Strain 4OHTPN, Dechlorinates Aromatic 4 Hydroxy chlorothalonil by a Novel Reductive Dehalogenase.</title>
        <authorList>
            <person name="Liu G."/>
        </authorList>
    </citation>
    <scope>NUCLEOTIDE SEQUENCE</scope>
    <source>
        <strain evidence="1">4OHTPN</strain>
    </source>
</reference>
<evidence type="ECO:0008006" key="2">
    <source>
        <dbReference type="Google" id="ProtNLM"/>
    </source>
</evidence>
<dbReference type="RefSeq" id="WP_353714395.1">
    <property type="nucleotide sequence ID" value="NZ_CP159307.1"/>
</dbReference>
<proteinExistence type="predicted"/>
<name>A0AAU8G967_9CHLR</name>
<dbReference type="AlphaFoldDB" id="A0AAU8G967"/>
<sequence length="695" mass="77246">MLKKVVSRFTAVLLVLGVLVLLLPAAVPIVAAPKGLLDLIAVDADPYYKSMEFDEMAISASQSWSVEKDLNGVITRAELLVDGSLKWFQLRALGEWAEIWVAEDLSYPVDDPRPTPVITDDQIAYLIDEFDANIYESNTKYFGKTVDRDGTGDGIPEAYQTDNPQRVMILVFNIIDEGYYDPDYPFYIAGYFAPAINEEFNRNIIHIDSHDWANRVGPDVSRPFLYESTIAHEYEHAIHYDRDADEPSWVDEGMADLSGYLAGYGHPDDHIAYYLVYHRTPLTTWGGGLESYGASYLFQFYLMENFGGSDFISALVGDPANGIQGIENQLATAGYVGVTFDQIFRDWTLANYLDRPEDEGLSGATLGYEALNIPSPDTRGYSIQWSIKNYYGSDNHGNIPLPRYWGGYKSGTVQYPLGTLMPYTPMYLTYKGAQPQLVSNFRGADTSGVAPKNGNYELFGGRGDLLETKATLTLPVTLGANAMLSFQSWYEIEEAWDFGFVQISTDGGSTWRSLSNANTTIQHDPSAIESAITNLPGFTGSSGGWVHQEFDLAAYAGQSVRLRFLYITDWATNEAGFYVDDIIVSDNSGVLFSDGLESGSGNWDLEGWTHTTGLVGNDWSLVFVNPLYINGKLSEYQVTDSAPILSDGFQRDTSFLNTMNLGKDEVTIIVFNFQPENANFPADYRLLVETGNNRK</sequence>